<dbReference type="SMART" id="SM00857">
    <property type="entry name" value="Resolvase"/>
    <property type="match status" value="1"/>
</dbReference>
<dbReference type="RefSeq" id="WP_135996074.1">
    <property type="nucleotide sequence ID" value="NZ_CP071057.1"/>
</dbReference>
<feature type="region of interest" description="Disordered" evidence="2">
    <location>
        <begin position="480"/>
        <end position="506"/>
    </location>
</feature>
<evidence type="ECO:0000313" key="5">
    <source>
        <dbReference type="EMBL" id="TGY88229.1"/>
    </source>
</evidence>
<organism evidence="5 6">
    <name type="scientific">Marinicauda algicola</name>
    <dbReference type="NCBI Taxonomy" id="2029849"/>
    <lineage>
        <taxon>Bacteria</taxon>
        <taxon>Pseudomonadati</taxon>
        <taxon>Pseudomonadota</taxon>
        <taxon>Alphaproteobacteria</taxon>
        <taxon>Maricaulales</taxon>
        <taxon>Maricaulaceae</taxon>
        <taxon>Marinicauda</taxon>
    </lineage>
</organism>
<accession>A0A4V6RF41</accession>
<proteinExistence type="predicted"/>
<gene>
    <name evidence="5" type="ORF">E5163_10380</name>
</gene>
<evidence type="ECO:0000256" key="1">
    <source>
        <dbReference type="SAM" id="Coils"/>
    </source>
</evidence>
<reference evidence="5 6" key="1">
    <citation type="journal article" date="2017" name="Int. J. Syst. Evol. Microbiol.">
        <title>Marinicauda algicola sp. nov., isolated from a marine red alga Rhodosorus marinus.</title>
        <authorList>
            <person name="Jeong S.E."/>
            <person name="Jeon S.H."/>
            <person name="Chun B.H."/>
            <person name="Kim D.W."/>
            <person name="Jeon C.O."/>
        </authorList>
    </citation>
    <scope>NUCLEOTIDE SEQUENCE [LARGE SCALE GENOMIC DNA]</scope>
    <source>
        <strain evidence="5 6">JCM 31718</strain>
    </source>
</reference>
<dbReference type="InterPro" id="IPR011109">
    <property type="entry name" value="DNA_bind_recombinase_dom"/>
</dbReference>
<keyword evidence="1" id="KW-0175">Coiled coil</keyword>
<dbReference type="PROSITE" id="PS51736">
    <property type="entry name" value="RECOMBINASES_3"/>
    <property type="match status" value="1"/>
</dbReference>
<feature type="coiled-coil region" evidence="1">
    <location>
        <begin position="352"/>
        <end position="379"/>
    </location>
</feature>
<dbReference type="CDD" id="cd00338">
    <property type="entry name" value="Ser_Recombinase"/>
    <property type="match status" value="1"/>
</dbReference>
<dbReference type="GO" id="GO:0003677">
    <property type="term" value="F:DNA binding"/>
    <property type="evidence" value="ECO:0007669"/>
    <property type="project" value="InterPro"/>
</dbReference>
<feature type="domain" description="Recombinase" evidence="4">
    <location>
        <begin position="163"/>
        <end position="283"/>
    </location>
</feature>
<name>A0A4V6RF41_9PROT</name>
<dbReference type="AlphaFoldDB" id="A0A4V6RF41"/>
<comment type="caution">
    <text evidence="5">The sequence shown here is derived from an EMBL/GenBank/DDBJ whole genome shotgun (WGS) entry which is preliminary data.</text>
</comment>
<dbReference type="PANTHER" id="PTHR30461:SF23">
    <property type="entry name" value="DNA RECOMBINASE-RELATED"/>
    <property type="match status" value="1"/>
</dbReference>
<dbReference type="InterPro" id="IPR006119">
    <property type="entry name" value="Resolv_N"/>
</dbReference>
<feature type="domain" description="Resolvase/invertase-type recombinase catalytic" evidence="3">
    <location>
        <begin position="8"/>
        <end position="155"/>
    </location>
</feature>
<dbReference type="SUPFAM" id="SSF53041">
    <property type="entry name" value="Resolvase-like"/>
    <property type="match status" value="1"/>
</dbReference>
<dbReference type="Gene3D" id="3.40.50.1390">
    <property type="entry name" value="Resolvase, N-terminal catalytic domain"/>
    <property type="match status" value="1"/>
</dbReference>
<dbReference type="Gene3D" id="3.90.1750.20">
    <property type="entry name" value="Putative Large Serine Recombinase, Chain B, Domain 2"/>
    <property type="match status" value="1"/>
</dbReference>
<evidence type="ECO:0000256" key="2">
    <source>
        <dbReference type="SAM" id="MobiDB-lite"/>
    </source>
</evidence>
<dbReference type="EMBL" id="SRXW01000003">
    <property type="protein sequence ID" value="TGY88229.1"/>
    <property type="molecule type" value="Genomic_DNA"/>
</dbReference>
<dbReference type="Proteomes" id="UP000308054">
    <property type="component" value="Unassembled WGS sequence"/>
</dbReference>
<dbReference type="InterPro" id="IPR050639">
    <property type="entry name" value="SSR_resolvase"/>
</dbReference>
<sequence>MKGAKSRPVGVWIRVSTEDQARGQSPATHRARAEQYAEFRQWHIVEVYDLSGVSGKAVMDHPETKRMLGDIKSGRITGLMFSKLARLARNTRELLEFSEIFRQCGADLISLQENIDTSTPAGRLFYTMIAAMAQWEREEIADRIRASVITRAKLGKQIAGNAPFGYMWKDGEVVLDPDQAPVRALIYELFAEHKRKGTVARILNERGFKTSTGKQFTQQGIQYLLRDPSAKGLRRSNYSTAETRGGSVSLKPEEEWQWHTCEPIVSVELWERCNAILDEQAKGRKPGPRGRYLFAGKVKCEADGQTMYVLNENPKFVCRQCRRKIPQDDLEAIFRDQLKAFFFSPEDVAAYLRSTSSDIQKKEAQISVLERERDAITTDREKVLRSYLDDLISMERFGELDKAAEARLRDINVGIASLEGEIAALEVTGASSEDVIQSAQDLYSRWDDLSYEQKRSVIETIVEEIVIGEQEIAIHLHYVPHPSPPSGDDGNDMKKALSLLPSGSRK</sequence>
<evidence type="ECO:0000259" key="4">
    <source>
        <dbReference type="PROSITE" id="PS51737"/>
    </source>
</evidence>
<protein>
    <submittedName>
        <fullName evidence="5">Recombinase family protein</fullName>
    </submittedName>
</protein>
<dbReference type="PANTHER" id="PTHR30461">
    <property type="entry name" value="DNA-INVERTASE FROM LAMBDOID PROPHAGE"/>
    <property type="match status" value="1"/>
</dbReference>
<dbReference type="Pfam" id="PF00239">
    <property type="entry name" value="Resolvase"/>
    <property type="match status" value="1"/>
</dbReference>
<dbReference type="GO" id="GO:0000150">
    <property type="term" value="F:DNA strand exchange activity"/>
    <property type="evidence" value="ECO:0007669"/>
    <property type="project" value="InterPro"/>
</dbReference>
<dbReference type="OrthoDB" id="2290206at2"/>
<dbReference type="Pfam" id="PF07508">
    <property type="entry name" value="Recombinase"/>
    <property type="match status" value="1"/>
</dbReference>
<dbReference type="InterPro" id="IPR038109">
    <property type="entry name" value="DNA_bind_recomb_sf"/>
</dbReference>
<dbReference type="PROSITE" id="PS51737">
    <property type="entry name" value="RECOMBINASE_DNA_BIND"/>
    <property type="match status" value="1"/>
</dbReference>
<evidence type="ECO:0000313" key="6">
    <source>
        <dbReference type="Proteomes" id="UP000308054"/>
    </source>
</evidence>
<dbReference type="InterPro" id="IPR036162">
    <property type="entry name" value="Resolvase-like_N_sf"/>
</dbReference>
<keyword evidence="6" id="KW-1185">Reference proteome</keyword>
<evidence type="ECO:0000259" key="3">
    <source>
        <dbReference type="PROSITE" id="PS51736"/>
    </source>
</evidence>